<evidence type="ECO:0000313" key="9">
    <source>
        <dbReference type="EMBL" id="TSE24041.1"/>
    </source>
</evidence>
<name>A0A4R3LGW2_9BURK</name>
<accession>A0A4R3LGW2</accession>
<dbReference type="Proteomes" id="UP000295536">
    <property type="component" value="Unassembled WGS sequence"/>
</dbReference>
<comment type="caution">
    <text evidence="8">The sequence shown here is derived from an EMBL/GenBank/DDBJ whole genome shotgun (WGS) entry which is preliminary data.</text>
</comment>
<dbReference type="GO" id="GO:0008972">
    <property type="term" value="F:phosphomethylpyrimidine kinase activity"/>
    <property type="evidence" value="ECO:0007669"/>
    <property type="project" value="InterPro"/>
</dbReference>
<evidence type="ECO:0000256" key="6">
    <source>
        <dbReference type="ARBA" id="ARBA00022840"/>
    </source>
</evidence>
<keyword evidence="6" id="KW-0067">ATP-binding</keyword>
<evidence type="ECO:0000313" key="10">
    <source>
        <dbReference type="Proteomes" id="UP000295536"/>
    </source>
</evidence>
<dbReference type="Gene3D" id="3.40.1190.20">
    <property type="match status" value="1"/>
</dbReference>
<dbReference type="SUPFAM" id="SSF53613">
    <property type="entry name" value="Ribokinase-like"/>
    <property type="match status" value="1"/>
</dbReference>
<evidence type="ECO:0000313" key="8">
    <source>
        <dbReference type="EMBL" id="TCS97684.1"/>
    </source>
</evidence>
<dbReference type="GO" id="GO:0009228">
    <property type="term" value="P:thiamine biosynthetic process"/>
    <property type="evidence" value="ECO:0007669"/>
    <property type="project" value="InterPro"/>
</dbReference>
<dbReference type="UniPathway" id="UPA00060">
    <property type="reaction ID" value="UER00138"/>
</dbReference>
<evidence type="ECO:0000256" key="5">
    <source>
        <dbReference type="ARBA" id="ARBA00022777"/>
    </source>
</evidence>
<dbReference type="InterPro" id="IPR013749">
    <property type="entry name" value="PM/HMP-P_kinase-1"/>
</dbReference>
<dbReference type="EC" id="2.7.1.49" evidence="2"/>
<dbReference type="Pfam" id="PF08543">
    <property type="entry name" value="Phos_pyr_kin"/>
    <property type="match status" value="1"/>
</dbReference>
<dbReference type="InterPro" id="IPR029056">
    <property type="entry name" value="Ribokinase-like"/>
</dbReference>
<dbReference type="Proteomes" id="UP000315577">
    <property type="component" value="Unassembled WGS sequence"/>
</dbReference>
<comment type="pathway">
    <text evidence="1">Cofactor biosynthesis; thiamine diphosphate biosynthesis.</text>
</comment>
<evidence type="ECO:0000313" key="11">
    <source>
        <dbReference type="Proteomes" id="UP000315577"/>
    </source>
</evidence>
<dbReference type="CDD" id="cd01169">
    <property type="entry name" value="HMPP_kinase"/>
    <property type="match status" value="1"/>
</dbReference>
<reference evidence="9 11" key="2">
    <citation type="submission" date="2019-07" db="EMBL/GenBank/DDBJ databases">
        <title>Tepidimonas ignava SPS-1037 draft genome.</title>
        <authorList>
            <person name="Da Costa M.S."/>
            <person name="Froufe H.J.C."/>
            <person name="Egas C."/>
            <person name="Albuquerque L."/>
        </authorList>
    </citation>
    <scope>NUCLEOTIDE SEQUENCE [LARGE SCALE GENOMIC DNA]</scope>
    <source>
        <strain evidence="9 11">SPS-1037</strain>
    </source>
</reference>
<dbReference type="EMBL" id="SMAH01000008">
    <property type="protein sequence ID" value="TCS97684.1"/>
    <property type="molecule type" value="Genomic_DNA"/>
</dbReference>
<dbReference type="GO" id="GO:0009229">
    <property type="term" value="P:thiamine diphosphate biosynthetic process"/>
    <property type="evidence" value="ECO:0007669"/>
    <property type="project" value="UniProtKB-UniPathway"/>
</dbReference>
<evidence type="ECO:0000259" key="7">
    <source>
        <dbReference type="Pfam" id="PF08543"/>
    </source>
</evidence>
<dbReference type="PANTHER" id="PTHR20858">
    <property type="entry name" value="PHOSPHOMETHYLPYRIMIDINE KINASE"/>
    <property type="match status" value="1"/>
</dbReference>
<sequence length="290" mass="30476">MSHLNDLAHPDVWRYPRVLSIAGSDSGGGAGIQADLKTMAALGCYGMTAITALTAQNTLGVRAIHAVPASFLKEQIAAVVEDIGVDAVKIGMLHAPDIVEAVAWAIDTYRLPNVVLDPVMVATSGDTLIEPDTVQRLVHELFPRATVVTPNLDEAGLLLGRALSDASELEAAAAELLQRGARAVLLKGGHLSGEVVTDLLAIASEPAAFWVWLRGERIPSPNLHGTGCTLSSAIASYLALGQTLEEAVQSAHAWVRQALQAGAHVRLGQGSGPLNHGWAPQPMQLRRITG</sequence>
<dbReference type="GO" id="GO:0008902">
    <property type="term" value="F:hydroxymethylpyrimidine kinase activity"/>
    <property type="evidence" value="ECO:0007669"/>
    <property type="project" value="UniProtKB-EC"/>
</dbReference>
<evidence type="ECO:0000256" key="1">
    <source>
        <dbReference type="ARBA" id="ARBA00004948"/>
    </source>
</evidence>
<protein>
    <recommendedName>
        <fullName evidence="2">hydroxymethylpyrimidine kinase</fullName>
        <ecNumber evidence="2">2.7.1.49</ecNumber>
    </recommendedName>
</protein>
<dbReference type="GO" id="GO:0005524">
    <property type="term" value="F:ATP binding"/>
    <property type="evidence" value="ECO:0007669"/>
    <property type="project" value="UniProtKB-KW"/>
</dbReference>
<dbReference type="PANTHER" id="PTHR20858:SF17">
    <property type="entry name" value="HYDROXYMETHYLPYRIMIDINE_PHOSPHOMETHYLPYRIMIDINE KINASE THI20-RELATED"/>
    <property type="match status" value="1"/>
</dbReference>
<proteinExistence type="predicted"/>
<keyword evidence="11" id="KW-1185">Reference proteome</keyword>
<dbReference type="OrthoDB" id="9810880at2"/>
<keyword evidence="4" id="KW-0547">Nucleotide-binding</keyword>
<gene>
    <name evidence="9" type="primary">thiD_1</name>
    <name evidence="8" type="ORF">EDC36_10891</name>
    <name evidence="9" type="ORF">Tigna_00040</name>
</gene>
<evidence type="ECO:0000256" key="4">
    <source>
        <dbReference type="ARBA" id="ARBA00022741"/>
    </source>
</evidence>
<dbReference type="AlphaFoldDB" id="A0A4R3LGW2"/>
<dbReference type="GO" id="GO:0005829">
    <property type="term" value="C:cytosol"/>
    <property type="evidence" value="ECO:0007669"/>
    <property type="project" value="TreeGrafter"/>
</dbReference>
<reference evidence="8 10" key="1">
    <citation type="submission" date="2019-03" db="EMBL/GenBank/DDBJ databases">
        <title>Genomic Encyclopedia of Type Strains, Phase IV (KMG-IV): sequencing the most valuable type-strain genomes for metagenomic binning, comparative biology and taxonomic classification.</title>
        <authorList>
            <person name="Goeker M."/>
        </authorList>
    </citation>
    <scope>NUCLEOTIDE SEQUENCE [LARGE SCALE GENOMIC DNA]</scope>
    <source>
        <strain evidence="8 10">DSM 12034</strain>
    </source>
</reference>
<organism evidence="8 10">
    <name type="scientific">Tepidimonas ignava</name>
    <dbReference type="NCBI Taxonomy" id="114249"/>
    <lineage>
        <taxon>Bacteria</taxon>
        <taxon>Pseudomonadati</taxon>
        <taxon>Pseudomonadota</taxon>
        <taxon>Betaproteobacteria</taxon>
        <taxon>Burkholderiales</taxon>
        <taxon>Tepidimonas</taxon>
    </lineage>
</organism>
<dbReference type="EMBL" id="VJNC01000001">
    <property type="protein sequence ID" value="TSE24041.1"/>
    <property type="molecule type" value="Genomic_DNA"/>
</dbReference>
<evidence type="ECO:0000256" key="3">
    <source>
        <dbReference type="ARBA" id="ARBA00022679"/>
    </source>
</evidence>
<dbReference type="FunFam" id="3.40.1190.20:FF:000003">
    <property type="entry name" value="Phosphomethylpyrimidine kinase ThiD"/>
    <property type="match status" value="1"/>
</dbReference>
<keyword evidence="5 8" id="KW-0418">Kinase</keyword>
<feature type="domain" description="Pyridoxamine kinase/Phosphomethylpyrimidine kinase" evidence="7">
    <location>
        <begin position="25"/>
        <end position="275"/>
    </location>
</feature>
<dbReference type="NCBIfam" id="TIGR00097">
    <property type="entry name" value="HMP-P_kinase"/>
    <property type="match status" value="1"/>
</dbReference>
<evidence type="ECO:0000256" key="2">
    <source>
        <dbReference type="ARBA" id="ARBA00012135"/>
    </source>
</evidence>
<keyword evidence="3 9" id="KW-0808">Transferase</keyword>
<dbReference type="RefSeq" id="WP_132962676.1">
    <property type="nucleotide sequence ID" value="NZ_DAIPFN010000006.1"/>
</dbReference>
<dbReference type="InterPro" id="IPR004399">
    <property type="entry name" value="HMP/HMP-P_kinase_dom"/>
</dbReference>